<evidence type="ECO:0000256" key="6">
    <source>
        <dbReference type="RuleBase" id="RU363108"/>
    </source>
</evidence>
<keyword evidence="6" id="KW-0807">Transducer</keyword>
<accession>A0A182I6P1</accession>
<comment type="similarity">
    <text evidence="6">Belongs to the insect chemoreceptor superfamily. Gustatory receptor (GR) family.</text>
</comment>
<organism evidence="7 8">
    <name type="scientific">Anopheles arabiensis</name>
    <name type="common">Mosquito</name>
    <dbReference type="NCBI Taxonomy" id="7173"/>
    <lineage>
        <taxon>Eukaryota</taxon>
        <taxon>Metazoa</taxon>
        <taxon>Ecdysozoa</taxon>
        <taxon>Arthropoda</taxon>
        <taxon>Hexapoda</taxon>
        <taxon>Insecta</taxon>
        <taxon>Pterygota</taxon>
        <taxon>Neoptera</taxon>
        <taxon>Endopterygota</taxon>
        <taxon>Diptera</taxon>
        <taxon>Nematocera</taxon>
        <taxon>Culicoidea</taxon>
        <taxon>Culicidae</taxon>
        <taxon>Anophelinae</taxon>
        <taxon>Anopheles</taxon>
    </lineage>
</organism>
<reference evidence="7" key="1">
    <citation type="submission" date="2022-08" db="UniProtKB">
        <authorList>
            <consortium name="EnsemblMetazoa"/>
        </authorList>
    </citation>
    <scope>IDENTIFICATION</scope>
    <source>
        <strain evidence="7">Dongola</strain>
    </source>
</reference>
<keyword evidence="3 6" id="KW-0812">Transmembrane</keyword>
<dbReference type="InterPro" id="IPR013604">
    <property type="entry name" value="7TM_chemorcpt"/>
</dbReference>
<dbReference type="EMBL" id="APCN01003686">
    <property type="status" value="NOT_ANNOTATED_CDS"/>
    <property type="molecule type" value="Genomic_DNA"/>
</dbReference>
<feature type="transmembrane region" description="Helical" evidence="6">
    <location>
        <begin position="359"/>
        <end position="379"/>
    </location>
</feature>
<keyword evidence="2 6" id="KW-1003">Cell membrane</keyword>
<keyword evidence="5 6" id="KW-0472">Membrane</keyword>
<feature type="transmembrane region" description="Helical" evidence="6">
    <location>
        <begin position="35"/>
        <end position="61"/>
    </location>
</feature>
<dbReference type="VEuPathDB" id="VectorBase:AARA21_002910"/>
<keyword evidence="4 6" id="KW-1133">Transmembrane helix</keyword>
<dbReference type="Pfam" id="PF08395">
    <property type="entry name" value="7tm_7"/>
    <property type="match status" value="1"/>
</dbReference>
<feature type="transmembrane region" description="Helical" evidence="6">
    <location>
        <begin position="158"/>
        <end position="178"/>
    </location>
</feature>
<comment type="subcellular location">
    <subcellularLocation>
        <location evidence="1 6">Cell membrane</location>
        <topology evidence="1 6">Multi-pass membrane protein</topology>
    </subcellularLocation>
</comment>
<keyword evidence="6" id="KW-0675">Receptor</keyword>
<evidence type="ECO:0000256" key="4">
    <source>
        <dbReference type="ARBA" id="ARBA00022989"/>
    </source>
</evidence>
<evidence type="ECO:0000256" key="1">
    <source>
        <dbReference type="ARBA" id="ARBA00004651"/>
    </source>
</evidence>
<evidence type="ECO:0000313" key="7">
    <source>
        <dbReference type="EnsemblMetazoa" id="AARA009245-PA"/>
    </source>
</evidence>
<dbReference type="Proteomes" id="UP000075840">
    <property type="component" value="Unassembled WGS sequence"/>
</dbReference>
<evidence type="ECO:0000256" key="3">
    <source>
        <dbReference type="ARBA" id="ARBA00022692"/>
    </source>
</evidence>
<feature type="transmembrane region" description="Helical" evidence="6">
    <location>
        <begin position="73"/>
        <end position="90"/>
    </location>
</feature>
<evidence type="ECO:0000313" key="8">
    <source>
        <dbReference type="Proteomes" id="UP000075840"/>
    </source>
</evidence>
<dbReference type="EnsemblMetazoa" id="AARA009245-RA">
    <property type="protein sequence ID" value="AARA009245-PA"/>
    <property type="gene ID" value="AARA009245"/>
</dbReference>
<comment type="caution">
    <text evidence="6">Lacks conserved residue(s) required for the propagation of feature annotation.</text>
</comment>
<evidence type="ECO:0000256" key="2">
    <source>
        <dbReference type="ARBA" id="ARBA00022475"/>
    </source>
</evidence>
<dbReference type="AlphaFoldDB" id="A0A182I6P1"/>
<dbReference type="GO" id="GO:0007165">
    <property type="term" value="P:signal transduction"/>
    <property type="evidence" value="ECO:0007669"/>
    <property type="project" value="UniProtKB-KW"/>
</dbReference>
<comment type="function">
    <text evidence="6">Gustatory receptor which mediates acceptance or avoidance behavior, depending on its substrates.</text>
</comment>
<protein>
    <recommendedName>
        <fullName evidence="6">Gustatory receptor</fullName>
    </recommendedName>
</protein>
<sequence>MNHLYLYYLLGVMNFRYDKAKESFTSSKTMTALKVVLHIVIPNSVLLVISLIGTTGILLTIPSVQVVAFAMRVLWTLLTMNITILLNYYFTGTKQCALLTECVACLREAKSESAAEGAQNSPFRGSKVVLGVFLLHYINYELNQYTYVLLYDEKWPELMFYIIFYYLEMVTVMNALYFSTVLDIVHRTGQLDSDRLSRCLQRNATSEPSELDDPYWWRTIEHFYHRVLTLHRRRAKYCRAFQLQLVAIALNTFIASFVIFYVNLNIILMHTHDNWLEKYKRVTECLGFFPQLCALLLICRNADRVESEQRCLMRLVIQAQSKLTKSVANMQRGDALNGRMVLLQSQMKMAPYNLFDFDLQYFFGIVAAIVTYLVVLLQFRTIEYS</sequence>
<name>A0A182I6P1_ANOAR</name>
<keyword evidence="8" id="KW-1185">Reference proteome</keyword>
<proteinExistence type="inferred from homology"/>
<dbReference type="GO" id="GO:0005886">
    <property type="term" value="C:plasma membrane"/>
    <property type="evidence" value="ECO:0007669"/>
    <property type="project" value="UniProtKB-SubCell"/>
</dbReference>
<dbReference type="VEuPathDB" id="VectorBase:AARA009245"/>
<feature type="transmembrane region" description="Helical" evidence="6">
    <location>
        <begin position="241"/>
        <end position="262"/>
    </location>
</feature>
<dbReference type="GO" id="GO:0050909">
    <property type="term" value="P:sensory perception of taste"/>
    <property type="evidence" value="ECO:0007669"/>
    <property type="project" value="InterPro"/>
</dbReference>
<evidence type="ECO:0000256" key="5">
    <source>
        <dbReference type="ARBA" id="ARBA00023136"/>
    </source>
</evidence>